<dbReference type="AlphaFoldDB" id="A0A7D5THN9"/>
<dbReference type="InterPro" id="IPR036705">
    <property type="entry name" value="Ribosyl_crysJ1_sf"/>
</dbReference>
<dbReference type="SUPFAM" id="SSF101478">
    <property type="entry name" value="ADP-ribosylglycohydrolase"/>
    <property type="match status" value="1"/>
</dbReference>
<name>A0A7D5THN9_9EURY</name>
<organism evidence="2 3">
    <name type="scientific">Halosimplex pelagicum</name>
    <dbReference type="NCBI Taxonomy" id="869886"/>
    <lineage>
        <taxon>Archaea</taxon>
        <taxon>Methanobacteriati</taxon>
        <taxon>Methanobacteriota</taxon>
        <taxon>Stenosarchaea group</taxon>
        <taxon>Halobacteria</taxon>
        <taxon>Halobacteriales</taxon>
        <taxon>Haloarculaceae</taxon>
        <taxon>Halosimplex</taxon>
    </lineage>
</organism>
<feature type="binding site" evidence="1">
    <location>
        <position position="260"/>
    </location>
    <ligand>
        <name>Mg(2+)</name>
        <dbReference type="ChEBI" id="CHEBI:18420"/>
        <label>1</label>
    </ligand>
</feature>
<protein>
    <submittedName>
        <fullName evidence="2">ADP-ribosylglycohydrolase family protein</fullName>
    </submittedName>
</protein>
<dbReference type="PANTHER" id="PTHR16222">
    <property type="entry name" value="ADP-RIBOSYLGLYCOHYDROLASE"/>
    <property type="match status" value="1"/>
</dbReference>
<keyword evidence="3" id="KW-1185">Reference proteome</keyword>
<dbReference type="Pfam" id="PF03747">
    <property type="entry name" value="ADP_ribosyl_GH"/>
    <property type="match status" value="1"/>
</dbReference>
<dbReference type="GeneID" id="56084124"/>
<dbReference type="Gene3D" id="1.10.4080.10">
    <property type="entry name" value="ADP-ribosylation/Crystallin J1"/>
    <property type="match status" value="1"/>
</dbReference>
<feature type="binding site" evidence="1">
    <location>
        <position position="259"/>
    </location>
    <ligand>
        <name>Mg(2+)</name>
        <dbReference type="ChEBI" id="CHEBI:18420"/>
        <label>1</label>
    </ligand>
</feature>
<comment type="cofactor">
    <cofactor evidence="1">
        <name>Mg(2+)</name>
        <dbReference type="ChEBI" id="CHEBI:18420"/>
    </cofactor>
    <text evidence="1">Binds 2 magnesium ions per subunit.</text>
</comment>
<feature type="binding site" evidence="1">
    <location>
        <position position="257"/>
    </location>
    <ligand>
        <name>Mg(2+)</name>
        <dbReference type="ChEBI" id="CHEBI:18420"/>
        <label>1</label>
    </ligand>
</feature>
<reference evidence="2 3" key="1">
    <citation type="submission" date="2020-07" db="EMBL/GenBank/DDBJ databases">
        <title>Halosimplex litoreum sp. nov. and Halosimplex rubrum sp. nov., isolated from different salt environments.</title>
        <authorList>
            <person name="Cui H."/>
        </authorList>
    </citation>
    <scope>NUCLEOTIDE SEQUENCE [LARGE SCALE GENOMIC DNA]</scope>
    <source>
        <strain evidence="2 3">R2</strain>
    </source>
</reference>
<dbReference type="RefSeq" id="WP_179918093.1">
    <property type="nucleotide sequence ID" value="NZ_CP058909.1"/>
</dbReference>
<keyword evidence="1" id="KW-0460">Magnesium</keyword>
<dbReference type="PANTHER" id="PTHR16222:SF12">
    <property type="entry name" value="ADP-RIBOSYLGLYCOHYDROLASE-RELATED"/>
    <property type="match status" value="1"/>
</dbReference>
<dbReference type="InterPro" id="IPR005502">
    <property type="entry name" value="Ribosyl_crysJ1"/>
</dbReference>
<feature type="binding site" evidence="1">
    <location>
        <position position="58"/>
    </location>
    <ligand>
        <name>Mg(2+)</name>
        <dbReference type="ChEBI" id="CHEBI:18420"/>
        <label>1</label>
    </ligand>
</feature>
<feature type="binding site" evidence="1">
    <location>
        <position position="57"/>
    </location>
    <ligand>
        <name>Mg(2+)</name>
        <dbReference type="ChEBI" id="CHEBI:18420"/>
        <label>1</label>
    </ligand>
</feature>
<proteinExistence type="predicted"/>
<dbReference type="KEGG" id="hpel:HZS54_16005"/>
<dbReference type="GO" id="GO:0016787">
    <property type="term" value="F:hydrolase activity"/>
    <property type="evidence" value="ECO:0007669"/>
    <property type="project" value="UniProtKB-KW"/>
</dbReference>
<keyword evidence="2" id="KW-0378">Hydrolase</keyword>
<evidence type="ECO:0000313" key="2">
    <source>
        <dbReference type="EMBL" id="QLH83036.1"/>
    </source>
</evidence>
<evidence type="ECO:0000256" key="1">
    <source>
        <dbReference type="PIRSR" id="PIRSR605502-1"/>
    </source>
</evidence>
<dbReference type="GO" id="GO:0046872">
    <property type="term" value="F:metal ion binding"/>
    <property type="evidence" value="ECO:0007669"/>
    <property type="project" value="UniProtKB-KW"/>
</dbReference>
<dbReference type="Proteomes" id="UP000509346">
    <property type="component" value="Chromosome"/>
</dbReference>
<feature type="binding site" evidence="1">
    <location>
        <position position="56"/>
    </location>
    <ligand>
        <name>Mg(2+)</name>
        <dbReference type="ChEBI" id="CHEBI:18420"/>
        <label>1</label>
    </ligand>
</feature>
<accession>A0A7D5THN9</accession>
<dbReference type="InterPro" id="IPR050792">
    <property type="entry name" value="ADP-ribosylglycohydrolase"/>
</dbReference>
<keyword evidence="1" id="KW-0479">Metal-binding</keyword>
<sequence length="308" mass="32778">MVSSDAASGVLLGLACGDALGRPVEFRSAESIADEHGTVAEMLGHGTHGQPTGTVTDDTDLALCIARSLVDKEEFDGQDIADRFHEWYESGPFDIGLMTADAIREYANGTSWRDAGREVWQHRAEGSNAGNGSVMRCAPHAIAFADDPDALVQVSRQSSAITHYDPRCAYGCAVLNCTIAGYLRDDDNPLAGALDRVESDAPDELVETLRLVPDHSEENQLPNSGYVVHTLQTALYDALTADSAEDVIVSAVNRGGDADTIGAVTGALAGARFGSESLPDRWVDTIDYREDLELLAHALTTTDIDAGI</sequence>
<dbReference type="EMBL" id="CP058909">
    <property type="protein sequence ID" value="QLH83036.1"/>
    <property type="molecule type" value="Genomic_DNA"/>
</dbReference>
<gene>
    <name evidence="2" type="ORF">HZS54_16005</name>
</gene>
<dbReference type="OrthoDB" id="114878at2157"/>
<evidence type="ECO:0000313" key="3">
    <source>
        <dbReference type="Proteomes" id="UP000509346"/>
    </source>
</evidence>